<evidence type="ECO:0000313" key="9">
    <source>
        <dbReference type="RefSeq" id="XP_025415754.1"/>
    </source>
</evidence>
<evidence type="ECO:0000259" key="7">
    <source>
        <dbReference type="PROSITE" id="PS50950"/>
    </source>
</evidence>
<evidence type="ECO:0000256" key="2">
    <source>
        <dbReference type="ARBA" id="ARBA00022771"/>
    </source>
</evidence>
<evidence type="ECO:0000313" key="10">
    <source>
        <dbReference type="RefSeq" id="XP_025415755.1"/>
    </source>
</evidence>
<accession>A0A8B8FXQ1</accession>
<dbReference type="InterPro" id="IPR038441">
    <property type="entry name" value="THAP_Znf_sf"/>
</dbReference>
<dbReference type="PROSITE" id="PS50950">
    <property type="entry name" value="ZF_THAP"/>
    <property type="match status" value="1"/>
</dbReference>
<evidence type="ECO:0000256" key="1">
    <source>
        <dbReference type="ARBA" id="ARBA00022723"/>
    </source>
</evidence>
<keyword evidence="3" id="KW-0862">Zinc</keyword>
<evidence type="ECO:0000256" key="3">
    <source>
        <dbReference type="ARBA" id="ARBA00022833"/>
    </source>
</evidence>
<keyword evidence="8" id="KW-1185">Reference proteome</keyword>
<dbReference type="SMART" id="SM00980">
    <property type="entry name" value="THAP"/>
    <property type="match status" value="1"/>
</dbReference>
<dbReference type="Pfam" id="PF05485">
    <property type="entry name" value="THAP"/>
    <property type="match status" value="1"/>
</dbReference>
<keyword evidence="6" id="KW-0175">Coiled coil</keyword>
<dbReference type="InterPro" id="IPR006612">
    <property type="entry name" value="THAP_Znf"/>
</dbReference>
<keyword evidence="4 5" id="KW-0238">DNA-binding</keyword>
<dbReference type="Gene3D" id="6.20.210.20">
    <property type="entry name" value="THAP domain"/>
    <property type="match status" value="1"/>
</dbReference>
<organism evidence="8 9">
    <name type="scientific">Sipha flava</name>
    <name type="common">yellow sugarcane aphid</name>
    <dbReference type="NCBI Taxonomy" id="143950"/>
    <lineage>
        <taxon>Eukaryota</taxon>
        <taxon>Metazoa</taxon>
        <taxon>Ecdysozoa</taxon>
        <taxon>Arthropoda</taxon>
        <taxon>Hexapoda</taxon>
        <taxon>Insecta</taxon>
        <taxon>Pterygota</taxon>
        <taxon>Neoptera</taxon>
        <taxon>Paraneoptera</taxon>
        <taxon>Hemiptera</taxon>
        <taxon>Sternorrhyncha</taxon>
        <taxon>Aphidomorpha</taxon>
        <taxon>Aphidoidea</taxon>
        <taxon>Aphididae</taxon>
        <taxon>Sipha</taxon>
    </lineage>
</organism>
<keyword evidence="1" id="KW-0479">Metal-binding</keyword>
<sequence length="206" mass="23989">MPVSCVAFGCSNRYKSGQNIHFFRFPLNNENVNQKWIIALRRKHFIPTQWSRICSIHFIESDYELRPGTTKPRLKIDAVPSNFPSFPSYYKNSAKRPRKEPTKRSYTPIDVPKIDTDLEVEDNSLVENSDGFLKIHSVADKEVQTLENYGNELFLKSKIKKLQQKLRRKQNKINNLQDLLKDLRYKSLIDAEPGNIIENCFSGNIL</sequence>
<dbReference type="Proteomes" id="UP000694846">
    <property type="component" value="Unplaced"/>
</dbReference>
<dbReference type="SUPFAM" id="SSF57716">
    <property type="entry name" value="Glucocorticoid receptor-like (DNA-binding domain)"/>
    <property type="match status" value="1"/>
</dbReference>
<dbReference type="OrthoDB" id="6356087at2759"/>
<dbReference type="PANTHER" id="PTHR47696:SF2">
    <property type="entry name" value="PROVISIONAL ORTHOLOG OF THAP DOMAIN CONTAINING 1"/>
    <property type="match status" value="1"/>
</dbReference>
<keyword evidence="2 5" id="KW-0863">Zinc-finger</keyword>
<dbReference type="PANTHER" id="PTHR47696">
    <property type="entry name" value="THAP DOMAIN-CONTAINING PROTEIN 2"/>
    <property type="match status" value="1"/>
</dbReference>
<dbReference type="AlphaFoldDB" id="A0A8B8FXQ1"/>
<dbReference type="GO" id="GO:0003677">
    <property type="term" value="F:DNA binding"/>
    <property type="evidence" value="ECO:0007669"/>
    <property type="project" value="UniProtKB-UniRule"/>
</dbReference>
<feature type="coiled-coil region" evidence="6">
    <location>
        <begin position="152"/>
        <end position="186"/>
    </location>
</feature>
<dbReference type="SMART" id="SM00692">
    <property type="entry name" value="DM3"/>
    <property type="match status" value="1"/>
</dbReference>
<dbReference type="RefSeq" id="XP_025415755.1">
    <property type="nucleotide sequence ID" value="XM_025559970.1"/>
</dbReference>
<evidence type="ECO:0000256" key="5">
    <source>
        <dbReference type="PROSITE-ProRule" id="PRU00309"/>
    </source>
</evidence>
<gene>
    <name evidence="9 10" type="primary">LOC112687329</name>
</gene>
<feature type="domain" description="THAP-type" evidence="7">
    <location>
        <begin position="1"/>
        <end position="83"/>
    </location>
</feature>
<name>A0A8B8FXQ1_9HEMI</name>
<proteinExistence type="predicted"/>
<evidence type="ECO:0000256" key="4">
    <source>
        <dbReference type="ARBA" id="ARBA00023125"/>
    </source>
</evidence>
<dbReference type="RefSeq" id="XP_025415754.1">
    <property type="nucleotide sequence ID" value="XM_025559969.1"/>
</dbReference>
<dbReference type="InterPro" id="IPR026521">
    <property type="entry name" value="THAP2"/>
</dbReference>
<reference evidence="9 10" key="1">
    <citation type="submission" date="2025-04" db="UniProtKB">
        <authorList>
            <consortium name="RefSeq"/>
        </authorList>
    </citation>
    <scope>IDENTIFICATION</scope>
    <source>
        <tissue evidence="9 10">Whole body</tissue>
    </source>
</reference>
<dbReference type="GO" id="GO:0008270">
    <property type="term" value="F:zinc ion binding"/>
    <property type="evidence" value="ECO:0007669"/>
    <property type="project" value="UniProtKB-KW"/>
</dbReference>
<evidence type="ECO:0000313" key="8">
    <source>
        <dbReference type="Proteomes" id="UP000694846"/>
    </source>
</evidence>
<dbReference type="GeneID" id="112687329"/>
<protein>
    <submittedName>
        <fullName evidence="9 10">THAP domain-containing protein 1-like</fullName>
    </submittedName>
</protein>
<evidence type="ECO:0000256" key="6">
    <source>
        <dbReference type="SAM" id="Coils"/>
    </source>
</evidence>